<feature type="compositionally biased region" description="Basic and acidic residues" evidence="1">
    <location>
        <begin position="85"/>
        <end position="94"/>
    </location>
</feature>
<dbReference type="EMBL" id="JAYMYQ010000001">
    <property type="protein sequence ID" value="KAK7359581.1"/>
    <property type="molecule type" value="Genomic_DNA"/>
</dbReference>
<evidence type="ECO:0000256" key="1">
    <source>
        <dbReference type="SAM" id="MobiDB-lite"/>
    </source>
</evidence>
<gene>
    <name evidence="2" type="ORF">VNO77_01542</name>
</gene>
<feature type="region of interest" description="Disordered" evidence="1">
    <location>
        <begin position="64"/>
        <end position="104"/>
    </location>
</feature>
<dbReference type="Proteomes" id="UP001367508">
    <property type="component" value="Unassembled WGS sequence"/>
</dbReference>
<feature type="compositionally biased region" description="Polar residues" evidence="1">
    <location>
        <begin position="73"/>
        <end position="84"/>
    </location>
</feature>
<reference evidence="2 3" key="1">
    <citation type="submission" date="2024-01" db="EMBL/GenBank/DDBJ databases">
        <title>The genomes of 5 underutilized Papilionoideae crops provide insights into root nodulation and disease resistanc.</title>
        <authorList>
            <person name="Jiang F."/>
        </authorList>
    </citation>
    <scope>NUCLEOTIDE SEQUENCE [LARGE SCALE GENOMIC DNA]</scope>
    <source>
        <strain evidence="2">LVBAO_FW01</strain>
        <tissue evidence="2">Leaves</tissue>
    </source>
</reference>
<evidence type="ECO:0000313" key="3">
    <source>
        <dbReference type="Proteomes" id="UP001367508"/>
    </source>
</evidence>
<evidence type="ECO:0000313" key="2">
    <source>
        <dbReference type="EMBL" id="KAK7359581.1"/>
    </source>
</evidence>
<accession>A0AAN9MS25</accession>
<name>A0AAN9MS25_CANGL</name>
<sequence length="104" mass="11643">MVVSVPHFQWDIGERREGKEVLEVKRSDATEPEMEQIKGREILHVVALVGWGQVVVLSRPRLEGHSGRRVTPTMGQNKDINGNTGRRELPKAFDDAATSALENQ</sequence>
<dbReference type="AlphaFoldDB" id="A0AAN9MS25"/>
<protein>
    <submittedName>
        <fullName evidence="2">Uncharacterized protein</fullName>
    </submittedName>
</protein>
<organism evidence="2 3">
    <name type="scientific">Canavalia gladiata</name>
    <name type="common">Sword bean</name>
    <name type="synonym">Dolichos gladiatus</name>
    <dbReference type="NCBI Taxonomy" id="3824"/>
    <lineage>
        <taxon>Eukaryota</taxon>
        <taxon>Viridiplantae</taxon>
        <taxon>Streptophyta</taxon>
        <taxon>Embryophyta</taxon>
        <taxon>Tracheophyta</taxon>
        <taxon>Spermatophyta</taxon>
        <taxon>Magnoliopsida</taxon>
        <taxon>eudicotyledons</taxon>
        <taxon>Gunneridae</taxon>
        <taxon>Pentapetalae</taxon>
        <taxon>rosids</taxon>
        <taxon>fabids</taxon>
        <taxon>Fabales</taxon>
        <taxon>Fabaceae</taxon>
        <taxon>Papilionoideae</taxon>
        <taxon>50 kb inversion clade</taxon>
        <taxon>NPAAA clade</taxon>
        <taxon>indigoferoid/millettioid clade</taxon>
        <taxon>Phaseoleae</taxon>
        <taxon>Canavalia</taxon>
    </lineage>
</organism>
<proteinExistence type="predicted"/>
<comment type="caution">
    <text evidence="2">The sequence shown here is derived from an EMBL/GenBank/DDBJ whole genome shotgun (WGS) entry which is preliminary data.</text>
</comment>
<keyword evidence="3" id="KW-1185">Reference proteome</keyword>